<evidence type="ECO:0000256" key="1">
    <source>
        <dbReference type="SAM" id="Phobius"/>
    </source>
</evidence>
<evidence type="ECO:0000313" key="2">
    <source>
        <dbReference type="EMBL" id="MDP9893089.1"/>
    </source>
</evidence>
<dbReference type="AlphaFoldDB" id="A0AAW8CYS7"/>
<reference evidence="2" key="1">
    <citation type="submission" date="2023-07" db="EMBL/GenBank/DDBJ databases">
        <title>Sorghum-associated microbial communities from plants grown in Nebraska, USA.</title>
        <authorList>
            <person name="Schachtman D."/>
        </authorList>
    </citation>
    <scope>NUCLEOTIDE SEQUENCE</scope>
    <source>
        <strain evidence="2">DS3754</strain>
    </source>
</reference>
<accession>A0AAW8CYS7</accession>
<name>A0AAW8CYS7_9BURK</name>
<feature type="transmembrane region" description="Helical" evidence="1">
    <location>
        <begin position="57"/>
        <end position="76"/>
    </location>
</feature>
<keyword evidence="1" id="KW-0472">Membrane</keyword>
<sequence length="80" mass="8593">MSDDNTIHRPGKVISGLRYISSMEKASDIGKPTVPIDLIGPEHWGRSRRGNGRVTKVLCIIVGGIAAAGVIAYRFFGVGR</sequence>
<organism evidence="2 3">
    <name type="scientific">Variovorax boronicumulans</name>
    <dbReference type="NCBI Taxonomy" id="436515"/>
    <lineage>
        <taxon>Bacteria</taxon>
        <taxon>Pseudomonadati</taxon>
        <taxon>Pseudomonadota</taxon>
        <taxon>Betaproteobacteria</taxon>
        <taxon>Burkholderiales</taxon>
        <taxon>Comamonadaceae</taxon>
        <taxon>Variovorax</taxon>
    </lineage>
</organism>
<evidence type="ECO:0000313" key="3">
    <source>
        <dbReference type="Proteomes" id="UP001242045"/>
    </source>
</evidence>
<keyword evidence="1" id="KW-0812">Transmembrane</keyword>
<proteinExistence type="predicted"/>
<dbReference type="RefSeq" id="WP_013540120.1">
    <property type="nucleotide sequence ID" value="NZ_JAUSRD010000004.1"/>
</dbReference>
<comment type="caution">
    <text evidence="2">The sequence shown here is derived from an EMBL/GenBank/DDBJ whole genome shotgun (WGS) entry which is preliminary data.</text>
</comment>
<protein>
    <submittedName>
        <fullName evidence="2">Uncharacterized protein</fullName>
    </submittedName>
</protein>
<dbReference type="Proteomes" id="UP001242045">
    <property type="component" value="Unassembled WGS sequence"/>
</dbReference>
<keyword evidence="1" id="KW-1133">Transmembrane helix</keyword>
<gene>
    <name evidence="2" type="ORF">J2W31_002200</name>
</gene>
<dbReference type="EMBL" id="JAUSRD010000004">
    <property type="protein sequence ID" value="MDP9893089.1"/>
    <property type="molecule type" value="Genomic_DNA"/>
</dbReference>